<evidence type="ECO:0000256" key="1">
    <source>
        <dbReference type="SAM" id="Coils"/>
    </source>
</evidence>
<sequence length="637" mass="72519">MDKEEILAEISRILLAFKEEQENYKKLVYKLRKQEISNPLDKELSKQLEFYEEQLKETEAFISVNQETLEVFKNADLNTITMLDVASIYKNAKTDTRLYALSINTALLKTFTFSESSFDYAKRILDSLDLSESIPSEGGIKGYVVEKIANKATKLTQAYLPLFDEVIEILTVLAPSSPAAITKASLSASLELDIKHMLMNIVTDKVEISTKIIQNFIASLDSIYKDEDLSLSEKYVKIDVYRNCIQTSTKNAQESDLTLGDQVDRLMKASLQELFEKSNTSVTQICEYTTFPLDGNMVDPSKVIKTKFTTDEDINKEIFRIAFPGKTTQVASLLELKKVFPNTIIYYQGQGLASTGIDQYNTSNNYESLATELFKEERKEKVVDFNQTEDGCPSTASQYANSLAKRRRQEAQDREEQKERIALQAKARAFGVDPTTVKYGSLKELKEIIAEHELLGKIKGLANNARQYGVDEEIVLRLIAARADASGFHEEIAKTDKYKKEIQVKKELSDKNVAFGQDLQLNKTYLLSNTFGIYSKEESRYEKEFGGILLNNFQAKIKEMAARIATTKATQLIFRATFRHSYNEGTVKEVCQKLTERLNNQLKEIKGKDFHPLRYKLNEVKRAQSKDMAGYFVLLKE</sequence>
<evidence type="ECO:0000313" key="3">
    <source>
        <dbReference type="Proteomes" id="UP000005113"/>
    </source>
</evidence>
<reference evidence="3" key="1">
    <citation type="journal article" date="2012" name="Stand. Genomic Sci.">
        <title>Permanent draft genome sequence of the gliding predator Saprospira grandis strain Sa g1 (= HR1).</title>
        <authorList>
            <person name="Mavromatis K."/>
            <person name="Chertkov O."/>
            <person name="Lapidus A."/>
            <person name="Nolan M."/>
            <person name="Lucas S."/>
            <person name="Tice H."/>
            <person name="Del Rio T.G."/>
            <person name="Cheng J.F."/>
            <person name="Han C."/>
            <person name="Tapia R."/>
            <person name="Bruce D."/>
            <person name="Goodwin L.A."/>
            <person name="Pitluck S."/>
            <person name="Huntemann M."/>
            <person name="Liolios K."/>
            <person name="Pagani I."/>
            <person name="Ivanova N."/>
            <person name="Mikhailova N."/>
            <person name="Pati A."/>
            <person name="Chen A."/>
            <person name="Palaniappan K."/>
            <person name="Land M."/>
            <person name="Brambilla E.M."/>
            <person name="Rohde M."/>
            <person name="Spring S."/>
            <person name="Goker M."/>
            <person name="Detter J.C."/>
            <person name="Bristow J."/>
            <person name="Eisen J.A."/>
            <person name="Markowitz V."/>
            <person name="Hugenholtz P."/>
            <person name="Kyrpides N.C."/>
            <person name="Klenk H.P."/>
            <person name="Woyke T."/>
        </authorList>
    </citation>
    <scope>NUCLEOTIDE SEQUENCE [LARGE SCALE GENOMIC DNA]</scope>
    <source>
        <strain evidence="3">DSM 2844</strain>
    </source>
</reference>
<keyword evidence="1" id="KW-0175">Coiled coil</keyword>
<dbReference type="RefSeq" id="WP_002658133.1">
    <property type="nucleotide sequence ID" value="NZ_JH719942.1"/>
</dbReference>
<organism evidence="2 3">
    <name type="scientific">Saprospira grandis DSM 2844</name>
    <dbReference type="NCBI Taxonomy" id="694433"/>
    <lineage>
        <taxon>Bacteria</taxon>
        <taxon>Pseudomonadati</taxon>
        <taxon>Bacteroidota</taxon>
        <taxon>Saprospiria</taxon>
        <taxon>Saprospirales</taxon>
        <taxon>Saprospiraceae</taxon>
        <taxon>Saprospira</taxon>
    </lineage>
</organism>
<proteinExistence type="predicted"/>
<dbReference type="OrthoDB" id="9817008at2"/>
<dbReference type="Proteomes" id="UP000005113">
    <property type="component" value="Unassembled WGS sequence"/>
</dbReference>
<gene>
    <name evidence="2" type="ORF">SapgrDRAFT_1138</name>
</gene>
<dbReference type="EMBL" id="JH719942">
    <property type="protein sequence ID" value="EJF52863.1"/>
    <property type="molecule type" value="Genomic_DNA"/>
</dbReference>
<dbReference type="AlphaFoldDB" id="J1I3G3"/>
<evidence type="ECO:0000313" key="2">
    <source>
        <dbReference type="EMBL" id="EJF52863.1"/>
    </source>
</evidence>
<name>J1I3G3_9BACT</name>
<protein>
    <submittedName>
        <fullName evidence="2">Uncharacterized protein</fullName>
    </submittedName>
</protein>
<dbReference type="HOGENOM" id="CLU_029255_0_0_10"/>
<feature type="coiled-coil region" evidence="1">
    <location>
        <begin position="400"/>
        <end position="428"/>
    </location>
</feature>
<accession>J1I3G3</accession>